<name>A0A4C1ZA23_EUMVA</name>
<proteinExistence type="predicted"/>
<keyword evidence="3" id="KW-1185">Reference proteome</keyword>
<reference evidence="2 3" key="1">
    <citation type="journal article" date="2019" name="Commun. Biol.">
        <title>The bagworm genome reveals a unique fibroin gene that provides high tensile strength.</title>
        <authorList>
            <person name="Kono N."/>
            <person name="Nakamura H."/>
            <person name="Ohtoshi R."/>
            <person name="Tomita M."/>
            <person name="Numata K."/>
            <person name="Arakawa K."/>
        </authorList>
    </citation>
    <scope>NUCLEOTIDE SEQUENCE [LARGE SCALE GENOMIC DNA]</scope>
</reference>
<feature type="region of interest" description="Disordered" evidence="1">
    <location>
        <begin position="1"/>
        <end position="44"/>
    </location>
</feature>
<dbReference type="AlphaFoldDB" id="A0A4C1ZA23"/>
<organism evidence="2 3">
    <name type="scientific">Eumeta variegata</name>
    <name type="common">Bagworm moth</name>
    <name type="synonym">Eumeta japonica</name>
    <dbReference type="NCBI Taxonomy" id="151549"/>
    <lineage>
        <taxon>Eukaryota</taxon>
        <taxon>Metazoa</taxon>
        <taxon>Ecdysozoa</taxon>
        <taxon>Arthropoda</taxon>
        <taxon>Hexapoda</taxon>
        <taxon>Insecta</taxon>
        <taxon>Pterygota</taxon>
        <taxon>Neoptera</taxon>
        <taxon>Endopterygota</taxon>
        <taxon>Lepidoptera</taxon>
        <taxon>Glossata</taxon>
        <taxon>Ditrysia</taxon>
        <taxon>Tineoidea</taxon>
        <taxon>Psychidae</taxon>
        <taxon>Oiketicinae</taxon>
        <taxon>Eumeta</taxon>
    </lineage>
</organism>
<sequence length="119" mass="13151">MAQFRDSVRPASRPPPARTRRPSRLSAGSTPTSRPSGADRGTNTRKIKSLISLSIIEMGMVFDRNWCIPTERFVRSIGMALVVKGETKAAGGMLEGSSHFLYHCQVPTHAEHLMKMDII</sequence>
<protein>
    <submittedName>
        <fullName evidence="2">Uncharacterized protein</fullName>
    </submittedName>
</protein>
<dbReference type="Proteomes" id="UP000299102">
    <property type="component" value="Unassembled WGS sequence"/>
</dbReference>
<comment type="caution">
    <text evidence="2">The sequence shown here is derived from an EMBL/GenBank/DDBJ whole genome shotgun (WGS) entry which is preliminary data.</text>
</comment>
<evidence type="ECO:0000313" key="2">
    <source>
        <dbReference type="EMBL" id="GBP83749.1"/>
    </source>
</evidence>
<evidence type="ECO:0000313" key="3">
    <source>
        <dbReference type="Proteomes" id="UP000299102"/>
    </source>
</evidence>
<gene>
    <name evidence="2" type="ORF">EVAR_65964_1</name>
</gene>
<evidence type="ECO:0000256" key="1">
    <source>
        <dbReference type="SAM" id="MobiDB-lite"/>
    </source>
</evidence>
<dbReference type="EMBL" id="BGZK01001637">
    <property type="protein sequence ID" value="GBP83749.1"/>
    <property type="molecule type" value="Genomic_DNA"/>
</dbReference>
<accession>A0A4C1ZA23</accession>